<keyword evidence="2" id="KW-1185">Reference proteome</keyword>
<name>A0A2P6QYW7_ROSCH</name>
<accession>A0A2P6QYW7</accession>
<protein>
    <submittedName>
        <fullName evidence="1">Uncharacterized protein</fullName>
    </submittedName>
</protein>
<comment type="caution">
    <text evidence="1">The sequence shown here is derived from an EMBL/GenBank/DDBJ whole genome shotgun (WGS) entry which is preliminary data.</text>
</comment>
<dbReference type="Proteomes" id="UP000238479">
    <property type="component" value="Chromosome 4"/>
</dbReference>
<organism evidence="1 2">
    <name type="scientific">Rosa chinensis</name>
    <name type="common">China rose</name>
    <dbReference type="NCBI Taxonomy" id="74649"/>
    <lineage>
        <taxon>Eukaryota</taxon>
        <taxon>Viridiplantae</taxon>
        <taxon>Streptophyta</taxon>
        <taxon>Embryophyta</taxon>
        <taxon>Tracheophyta</taxon>
        <taxon>Spermatophyta</taxon>
        <taxon>Magnoliopsida</taxon>
        <taxon>eudicotyledons</taxon>
        <taxon>Gunneridae</taxon>
        <taxon>Pentapetalae</taxon>
        <taxon>rosids</taxon>
        <taxon>fabids</taxon>
        <taxon>Rosales</taxon>
        <taxon>Rosaceae</taxon>
        <taxon>Rosoideae</taxon>
        <taxon>Rosoideae incertae sedis</taxon>
        <taxon>Rosa</taxon>
    </lineage>
</organism>
<gene>
    <name evidence="1" type="ORF">RchiOBHm_Chr4g0423751</name>
</gene>
<reference evidence="1 2" key="1">
    <citation type="journal article" date="2018" name="Nat. Genet.">
        <title>The Rosa genome provides new insights in the design of modern roses.</title>
        <authorList>
            <person name="Bendahmane M."/>
        </authorList>
    </citation>
    <scope>NUCLEOTIDE SEQUENCE [LARGE SCALE GENOMIC DNA]</scope>
    <source>
        <strain evidence="2">cv. Old Blush</strain>
    </source>
</reference>
<evidence type="ECO:0000313" key="2">
    <source>
        <dbReference type="Proteomes" id="UP000238479"/>
    </source>
</evidence>
<dbReference type="EMBL" id="PDCK01000042">
    <property type="protein sequence ID" value="PRQ39309.1"/>
    <property type="molecule type" value="Genomic_DNA"/>
</dbReference>
<dbReference type="AlphaFoldDB" id="A0A2P6QYW7"/>
<sequence length="74" mass="8543">MIARNLLLASLNSDDVFSCLFIPALSSEAKQHLHEEYQYQCHNLKFALTFLCISAVPLQKIYLAKVRIRFPWSS</sequence>
<dbReference type="Gramene" id="PRQ39309">
    <property type="protein sequence ID" value="PRQ39309"/>
    <property type="gene ID" value="RchiOBHm_Chr4g0423751"/>
</dbReference>
<proteinExistence type="predicted"/>
<evidence type="ECO:0000313" key="1">
    <source>
        <dbReference type="EMBL" id="PRQ39309.1"/>
    </source>
</evidence>